<evidence type="ECO:0000313" key="2">
    <source>
        <dbReference type="EMBL" id="RAL20544.1"/>
    </source>
</evidence>
<reference evidence="2 3" key="1">
    <citation type="submission" date="2018-05" db="EMBL/GenBank/DDBJ databases">
        <title>Lujinxingia marina gen. nov. sp. nov., a new facultative anaerobic member of the class Deltaproteobacteria, and proposal of Lujinxingaceae fam. nov.</title>
        <authorList>
            <person name="Li C.-M."/>
        </authorList>
    </citation>
    <scope>NUCLEOTIDE SEQUENCE [LARGE SCALE GENOMIC DNA]</scope>
    <source>
        <strain evidence="2 3">B210</strain>
    </source>
</reference>
<evidence type="ECO:0008006" key="4">
    <source>
        <dbReference type="Google" id="ProtNLM"/>
    </source>
</evidence>
<accession>A0A328C292</accession>
<feature type="chain" id="PRO_5016304447" description="Allene oxide cyclase barrel-like domain-containing protein" evidence="1">
    <location>
        <begin position="28"/>
        <end position="201"/>
    </location>
</feature>
<organism evidence="2 3">
    <name type="scientific">Lujinxingia litoralis</name>
    <dbReference type="NCBI Taxonomy" id="2211119"/>
    <lineage>
        <taxon>Bacteria</taxon>
        <taxon>Deltaproteobacteria</taxon>
        <taxon>Bradymonadales</taxon>
        <taxon>Lujinxingiaceae</taxon>
        <taxon>Lujinxingia</taxon>
    </lineage>
</organism>
<evidence type="ECO:0000256" key="1">
    <source>
        <dbReference type="SAM" id="SignalP"/>
    </source>
</evidence>
<gene>
    <name evidence="2" type="ORF">DL240_16010</name>
</gene>
<comment type="caution">
    <text evidence="2">The sequence shown here is derived from an EMBL/GenBank/DDBJ whole genome shotgun (WGS) entry which is preliminary data.</text>
</comment>
<dbReference type="EMBL" id="QHKO01000009">
    <property type="protein sequence ID" value="RAL20544.1"/>
    <property type="molecule type" value="Genomic_DNA"/>
</dbReference>
<dbReference type="RefSeq" id="WP_111730910.1">
    <property type="nucleotide sequence ID" value="NZ_QHKO01000009.1"/>
</dbReference>
<sequence>MWKRVISRGSFAVVVLALMGASSLAFAQGPGHGHGHDEDEADEPICRSISASLSATFYTEGCDSPVGMCTAGDLLQRGRRVVGQTNYVADGVGGGAIGEDSIVFPPVEPGSTWSYAGVLRLITPLGEVQSSDIGVFDTAGGSFTELNRVTGGTGIFEGATGTFFINGTSFPDGSGFEADITGEVCVTSRRAAGQLRWVFLP</sequence>
<keyword evidence="3" id="KW-1185">Reference proteome</keyword>
<protein>
    <recommendedName>
        <fullName evidence="4">Allene oxide cyclase barrel-like domain-containing protein</fullName>
    </recommendedName>
</protein>
<keyword evidence="1" id="KW-0732">Signal</keyword>
<proteinExistence type="predicted"/>
<dbReference type="AlphaFoldDB" id="A0A328C292"/>
<evidence type="ECO:0000313" key="3">
    <source>
        <dbReference type="Proteomes" id="UP000249169"/>
    </source>
</evidence>
<feature type="signal peptide" evidence="1">
    <location>
        <begin position="1"/>
        <end position="27"/>
    </location>
</feature>
<name>A0A328C292_9DELT</name>
<dbReference type="Proteomes" id="UP000249169">
    <property type="component" value="Unassembled WGS sequence"/>
</dbReference>
<dbReference type="OrthoDB" id="5504379at2"/>